<dbReference type="AlphaFoldDB" id="A0A4Q0XMB7"/>
<dbReference type="EMBL" id="PDKN01000010">
    <property type="protein sequence ID" value="RXJ54418.1"/>
    <property type="molecule type" value="Genomic_DNA"/>
</dbReference>
<organism evidence="2 3">
    <name type="scientific">Candidatus Marinarcus aquaticus</name>
    <dbReference type="NCBI Taxonomy" id="2044504"/>
    <lineage>
        <taxon>Bacteria</taxon>
        <taxon>Pseudomonadati</taxon>
        <taxon>Campylobacterota</taxon>
        <taxon>Epsilonproteobacteria</taxon>
        <taxon>Campylobacterales</taxon>
        <taxon>Arcobacteraceae</taxon>
        <taxon>Candidatus Marinarcus</taxon>
    </lineage>
</organism>
<proteinExistence type="predicted"/>
<evidence type="ECO:0000259" key="1">
    <source>
        <dbReference type="PROSITE" id="PS50075"/>
    </source>
</evidence>
<dbReference type="Gene3D" id="1.10.1200.10">
    <property type="entry name" value="ACP-like"/>
    <property type="match status" value="1"/>
</dbReference>
<dbReference type="InterPro" id="IPR036736">
    <property type="entry name" value="ACP-like_sf"/>
</dbReference>
<evidence type="ECO:0000313" key="3">
    <source>
        <dbReference type="Proteomes" id="UP000290657"/>
    </source>
</evidence>
<protein>
    <recommendedName>
        <fullName evidence="1">Carrier domain-containing protein</fullName>
    </recommendedName>
</protein>
<keyword evidence="3" id="KW-1185">Reference proteome</keyword>
<dbReference type="RefSeq" id="WP_128997008.1">
    <property type="nucleotide sequence ID" value="NZ_PDKN01000010.1"/>
</dbReference>
<name>A0A4Q0XMB7_9BACT</name>
<feature type="domain" description="Carrier" evidence="1">
    <location>
        <begin position="1"/>
        <end position="73"/>
    </location>
</feature>
<dbReference type="Proteomes" id="UP000290657">
    <property type="component" value="Unassembled WGS sequence"/>
</dbReference>
<reference evidence="2 3" key="1">
    <citation type="submission" date="2017-10" db="EMBL/GenBank/DDBJ databases">
        <title>Genomics of the genus Arcobacter.</title>
        <authorList>
            <person name="Perez-Cataluna A."/>
            <person name="Figueras M.J."/>
        </authorList>
    </citation>
    <scope>NUCLEOTIDE SEQUENCE [LARGE SCALE GENOMIC DNA]</scope>
    <source>
        <strain evidence="2 3">CECT 8987</strain>
    </source>
</reference>
<dbReference type="Pfam" id="PF00550">
    <property type="entry name" value="PP-binding"/>
    <property type="match status" value="1"/>
</dbReference>
<gene>
    <name evidence="2" type="ORF">CRV04_11535</name>
</gene>
<dbReference type="SUPFAM" id="SSF47336">
    <property type="entry name" value="ACP-like"/>
    <property type="match status" value="1"/>
</dbReference>
<comment type="caution">
    <text evidence="2">The sequence shown here is derived from an EMBL/GenBank/DDBJ whole genome shotgun (WGS) entry which is preliminary data.</text>
</comment>
<dbReference type="InterPro" id="IPR009081">
    <property type="entry name" value="PP-bd_ACP"/>
</dbReference>
<evidence type="ECO:0000313" key="2">
    <source>
        <dbReference type="EMBL" id="RXJ54418.1"/>
    </source>
</evidence>
<accession>A0A4Q0XMB7</accession>
<dbReference type="OrthoDB" id="5326335at2"/>
<dbReference type="PROSITE" id="PS50075">
    <property type="entry name" value="CARRIER"/>
    <property type="match status" value="1"/>
</dbReference>
<sequence length="73" mass="8481">MEAKIKRVMSEVLGIDETLITDNTSPETIESWDSLKQMNLIVAFEEEFDIELSDEDISEMLNYKLIVEVIKEK</sequence>